<sequence>MSRRFDVSQADIRDLVLDECARVIEAGNLLVIPTDTVYGIAADAFSASAVTALLKAKGRGREMPPPVLVPRADTVFGLVDGVDETILTLTARFWPGPLTIIAAAQPSLDWDLGETHGTVAVRMPDDDDALALLTRTGPLAVSSANISGKPAATSADEAQDMLGSDVEIYLDGGERTAGTASTIIDLSGDTPRIVRQGPITAEELREIVPDLLDLDG</sequence>
<keyword evidence="9" id="KW-0067">ATP-binding</keyword>
<dbReference type="NCBIfam" id="TIGR00057">
    <property type="entry name" value="L-threonylcarbamoyladenylate synthase"/>
    <property type="match status" value="1"/>
</dbReference>
<evidence type="ECO:0000256" key="9">
    <source>
        <dbReference type="ARBA" id="ARBA00022840"/>
    </source>
</evidence>
<dbReference type="PANTHER" id="PTHR17490:SF16">
    <property type="entry name" value="THREONYLCARBAMOYL-AMP SYNTHASE"/>
    <property type="match status" value="1"/>
</dbReference>
<keyword evidence="6" id="KW-0819">tRNA processing</keyword>
<reference evidence="13 14" key="1">
    <citation type="submission" date="2024-01" db="EMBL/GenBank/DDBJ databases">
        <title>Characterization of antibiotic resistant novel bacterial strains and their environmental applications.</title>
        <authorList>
            <person name="Manzoor S."/>
            <person name="Abbas S."/>
            <person name="Arshad M."/>
            <person name="Ahmed I."/>
        </authorList>
    </citation>
    <scope>NUCLEOTIDE SEQUENCE [LARGE SCALE GENOMIC DNA]</scope>
    <source>
        <strain evidence="13 14">NCCP-602</strain>
    </source>
</reference>
<evidence type="ECO:0000256" key="10">
    <source>
        <dbReference type="ARBA" id="ARBA00029774"/>
    </source>
</evidence>
<comment type="similarity">
    <text evidence="2">Belongs to the SUA5 family.</text>
</comment>
<evidence type="ECO:0000256" key="3">
    <source>
        <dbReference type="ARBA" id="ARBA00012584"/>
    </source>
</evidence>
<evidence type="ECO:0000256" key="6">
    <source>
        <dbReference type="ARBA" id="ARBA00022694"/>
    </source>
</evidence>
<dbReference type="EC" id="2.7.7.87" evidence="3"/>
<name>A0ABN0SL08_9MICO</name>
<evidence type="ECO:0000256" key="7">
    <source>
        <dbReference type="ARBA" id="ARBA00022695"/>
    </source>
</evidence>
<evidence type="ECO:0000256" key="8">
    <source>
        <dbReference type="ARBA" id="ARBA00022741"/>
    </source>
</evidence>
<feature type="domain" description="YrdC-like" evidence="12">
    <location>
        <begin position="14"/>
        <end position="199"/>
    </location>
</feature>
<dbReference type="Proteomes" id="UP001498238">
    <property type="component" value="Unassembled WGS sequence"/>
</dbReference>
<accession>A0ABN0SL08</accession>
<keyword evidence="8" id="KW-0547">Nucleotide-binding</keyword>
<protein>
    <recommendedName>
        <fullName evidence="10">L-threonylcarbamoyladenylate synthase</fullName>
        <ecNumber evidence="3">2.7.7.87</ecNumber>
    </recommendedName>
    <alternativeName>
        <fullName evidence="10">L-threonylcarbamoyladenylate synthase</fullName>
    </alternativeName>
</protein>
<gene>
    <name evidence="13" type="ORF">NCCP602_08610</name>
</gene>
<keyword evidence="5" id="KW-0808">Transferase</keyword>
<evidence type="ECO:0000256" key="11">
    <source>
        <dbReference type="ARBA" id="ARBA00048366"/>
    </source>
</evidence>
<dbReference type="RefSeq" id="WP_339391864.1">
    <property type="nucleotide sequence ID" value="NZ_BAAAAF010000002.1"/>
</dbReference>
<keyword evidence="7" id="KW-0548">Nucleotidyltransferase</keyword>
<dbReference type="InterPro" id="IPR017945">
    <property type="entry name" value="DHBP_synth_RibB-like_a/b_dom"/>
</dbReference>
<evidence type="ECO:0000256" key="1">
    <source>
        <dbReference type="ARBA" id="ARBA00004496"/>
    </source>
</evidence>
<keyword evidence="4" id="KW-0963">Cytoplasm</keyword>
<proteinExistence type="inferred from homology"/>
<comment type="caution">
    <text evidence="13">The sequence shown here is derived from an EMBL/GenBank/DDBJ whole genome shotgun (WGS) entry which is preliminary data.</text>
</comment>
<dbReference type="Gene3D" id="3.90.870.10">
    <property type="entry name" value="DHBP synthase"/>
    <property type="match status" value="1"/>
</dbReference>
<dbReference type="InterPro" id="IPR050156">
    <property type="entry name" value="TC-AMP_synthase_SUA5"/>
</dbReference>
<evidence type="ECO:0000313" key="14">
    <source>
        <dbReference type="Proteomes" id="UP001498238"/>
    </source>
</evidence>
<evidence type="ECO:0000256" key="2">
    <source>
        <dbReference type="ARBA" id="ARBA00007663"/>
    </source>
</evidence>
<dbReference type="PANTHER" id="PTHR17490">
    <property type="entry name" value="SUA5"/>
    <property type="match status" value="1"/>
</dbReference>
<evidence type="ECO:0000256" key="4">
    <source>
        <dbReference type="ARBA" id="ARBA00022490"/>
    </source>
</evidence>
<evidence type="ECO:0000259" key="12">
    <source>
        <dbReference type="PROSITE" id="PS51163"/>
    </source>
</evidence>
<evidence type="ECO:0000313" key="13">
    <source>
        <dbReference type="EMBL" id="GAA0034900.1"/>
    </source>
</evidence>
<comment type="catalytic activity">
    <reaction evidence="11">
        <text>L-threonine + hydrogencarbonate + ATP = L-threonylcarbamoyladenylate + diphosphate + H2O</text>
        <dbReference type="Rhea" id="RHEA:36407"/>
        <dbReference type="ChEBI" id="CHEBI:15377"/>
        <dbReference type="ChEBI" id="CHEBI:17544"/>
        <dbReference type="ChEBI" id="CHEBI:30616"/>
        <dbReference type="ChEBI" id="CHEBI:33019"/>
        <dbReference type="ChEBI" id="CHEBI:57926"/>
        <dbReference type="ChEBI" id="CHEBI:73682"/>
        <dbReference type="EC" id="2.7.7.87"/>
    </reaction>
</comment>
<dbReference type="EMBL" id="BAAAAF010000002">
    <property type="protein sequence ID" value="GAA0034900.1"/>
    <property type="molecule type" value="Genomic_DNA"/>
</dbReference>
<dbReference type="SUPFAM" id="SSF55821">
    <property type="entry name" value="YrdC/RibB"/>
    <property type="match status" value="1"/>
</dbReference>
<organism evidence="13 14">
    <name type="scientific">Brevibacterium metallidurans</name>
    <dbReference type="NCBI Taxonomy" id="1482676"/>
    <lineage>
        <taxon>Bacteria</taxon>
        <taxon>Bacillati</taxon>
        <taxon>Actinomycetota</taxon>
        <taxon>Actinomycetes</taxon>
        <taxon>Micrococcales</taxon>
        <taxon>Brevibacteriaceae</taxon>
        <taxon>Brevibacterium</taxon>
    </lineage>
</organism>
<dbReference type="PROSITE" id="PS51163">
    <property type="entry name" value="YRDC"/>
    <property type="match status" value="1"/>
</dbReference>
<comment type="subcellular location">
    <subcellularLocation>
        <location evidence="1">Cytoplasm</location>
    </subcellularLocation>
</comment>
<dbReference type="InterPro" id="IPR006070">
    <property type="entry name" value="Sua5-like_dom"/>
</dbReference>
<dbReference type="Pfam" id="PF01300">
    <property type="entry name" value="Sua5_yciO_yrdC"/>
    <property type="match status" value="1"/>
</dbReference>
<keyword evidence="14" id="KW-1185">Reference proteome</keyword>
<evidence type="ECO:0000256" key="5">
    <source>
        <dbReference type="ARBA" id="ARBA00022679"/>
    </source>
</evidence>